<dbReference type="RefSeq" id="WP_015244203.1">
    <property type="nucleotide sequence ID" value="NC_019892.1"/>
</dbReference>
<dbReference type="EMBL" id="CP003364">
    <property type="protein sequence ID" value="AGA25018.1"/>
    <property type="molecule type" value="Genomic_DNA"/>
</dbReference>
<dbReference type="Proteomes" id="UP000010798">
    <property type="component" value="Chromosome"/>
</dbReference>
<protein>
    <recommendedName>
        <fullName evidence="1">Insertion element IS402-like domain-containing protein</fullName>
    </recommendedName>
</protein>
<evidence type="ECO:0000313" key="2">
    <source>
        <dbReference type="EMBL" id="AGA25018.1"/>
    </source>
</evidence>
<dbReference type="PANTHER" id="PTHR46637:SF1">
    <property type="entry name" value="BLL5188 PROTEIN"/>
    <property type="match status" value="1"/>
</dbReference>
<dbReference type="eggNOG" id="COG3293">
    <property type="taxonomic scope" value="Bacteria"/>
</dbReference>
<evidence type="ECO:0000259" key="1">
    <source>
        <dbReference type="Pfam" id="PF13340"/>
    </source>
</evidence>
<dbReference type="PANTHER" id="PTHR46637">
    <property type="entry name" value="TIS1421-TRANSPOSASE PROTEIN A"/>
    <property type="match status" value="1"/>
</dbReference>
<proteinExistence type="predicted"/>
<gene>
    <name evidence="2" type="ordered locus">Sinac_0596</name>
</gene>
<name>L0D866_SINAD</name>
<dbReference type="InterPro" id="IPR052909">
    <property type="entry name" value="Transposase_6_like"/>
</dbReference>
<dbReference type="NCBIfam" id="NF033580">
    <property type="entry name" value="transpos_IS5_3"/>
    <property type="match status" value="1"/>
</dbReference>
<feature type="domain" description="Insertion element IS402-like" evidence="1">
    <location>
        <begin position="6"/>
        <end position="80"/>
    </location>
</feature>
<dbReference type="STRING" id="886293.Sinac_0596"/>
<dbReference type="KEGG" id="saci:Sinac_0596"/>
<dbReference type="HOGENOM" id="CLU_055261_2_2_0"/>
<accession>L0D866</accession>
<reference evidence="2 3" key="1">
    <citation type="submission" date="2012-02" db="EMBL/GenBank/DDBJ databases">
        <title>Complete sequence of chromosome of Singulisphaera acidiphila DSM 18658.</title>
        <authorList>
            <consortium name="US DOE Joint Genome Institute (JGI-PGF)"/>
            <person name="Lucas S."/>
            <person name="Copeland A."/>
            <person name="Lapidus A."/>
            <person name="Glavina del Rio T."/>
            <person name="Dalin E."/>
            <person name="Tice H."/>
            <person name="Bruce D."/>
            <person name="Goodwin L."/>
            <person name="Pitluck S."/>
            <person name="Peters L."/>
            <person name="Ovchinnikova G."/>
            <person name="Chertkov O."/>
            <person name="Kyrpides N."/>
            <person name="Mavromatis K."/>
            <person name="Ivanova N."/>
            <person name="Brettin T."/>
            <person name="Detter J.C."/>
            <person name="Han C."/>
            <person name="Larimer F."/>
            <person name="Land M."/>
            <person name="Hauser L."/>
            <person name="Markowitz V."/>
            <person name="Cheng J.-F."/>
            <person name="Hugenholtz P."/>
            <person name="Woyke T."/>
            <person name="Wu D."/>
            <person name="Tindall B."/>
            <person name="Pomrenke H."/>
            <person name="Brambilla E."/>
            <person name="Klenk H.-P."/>
            <person name="Eisen J.A."/>
        </authorList>
    </citation>
    <scope>NUCLEOTIDE SEQUENCE [LARGE SCALE GENOMIC DNA]</scope>
    <source>
        <strain evidence="3">ATCC BAA-1392 / DSM 18658 / VKM B-2454 / MOB10</strain>
    </source>
</reference>
<keyword evidence="3" id="KW-1185">Reference proteome</keyword>
<organism evidence="2 3">
    <name type="scientific">Singulisphaera acidiphila (strain ATCC BAA-1392 / DSM 18658 / VKM B-2454 / MOB10)</name>
    <dbReference type="NCBI Taxonomy" id="886293"/>
    <lineage>
        <taxon>Bacteria</taxon>
        <taxon>Pseudomonadati</taxon>
        <taxon>Planctomycetota</taxon>
        <taxon>Planctomycetia</taxon>
        <taxon>Isosphaerales</taxon>
        <taxon>Isosphaeraceae</taxon>
        <taxon>Singulisphaera</taxon>
    </lineage>
</organism>
<evidence type="ECO:0000313" key="3">
    <source>
        <dbReference type="Proteomes" id="UP000010798"/>
    </source>
</evidence>
<sequence>MHRYELTDQQWARIEPHLPHRTHHGNLGHPFNDHRPILNGILWILHTGAPWRDLPERYGPWETVYYRFNRWRRDGTWIRIVSSLLDELDDRGQIDHDLWCIDGSVIRASRAAAGAKKKGKPIVQAWRASRE</sequence>
<dbReference type="Pfam" id="PF13340">
    <property type="entry name" value="DUF4096"/>
    <property type="match status" value="1"/>
</dbReference>
<dbReference type="AlphaFoldDB" id="L0D866"/>
<dbReference type="InterPro" id="IPR025161">
    <property type="entry name" value="IS402-like_dom"/>
</dbReference>